<dbReference type="PROSITE" id="PS51257">
    <property type="entry name" value="PROKAR_LIPOPROTEIN"/>
    <property type="match status" value="1"/>
</dbReference>
<protein>
    <submittedName>
        <fullName evidence="2">Uncharacterized protein</fullName>
    </submittedName>
</protein>
<evidence type="ECO:0000313" key="3">
    <source>
        <dbReference type="Proteomes" id="UP000245507"/>
    </source>
</evidence>
<name>A0A316TAF0_9ACTN</name>
<proteinExistence type="predicted"/>
<dbReference type="AlphaFoldDB" id="A0A316TAF0"/>
<dbReference type="Proteomes" id="UP000245507">
    <property type="component" value="Unassembled WGS sequence"/>
</dbReference>
<sequence>MKHTRTRLLLAVPAALLAATSFVGCGLAEDAAKDAVEDAAKSEGVDLNLDDAENGNIEIDTTDGGVTTGKLPKDFPTDEVSVVDGEILGGTSTKNPSTWNATIEVGPAGGDKQAAYDDAAATLGLDVVQEPIDNGTSITGTYTSASYTVILAVTDSNGIVVNYTISPK</sequence>
<keyword evidence="3" id="KW-1185">Reference proteome</keyword>
<accession>A0A316TAF0</accession>
<dbReference type="RefSeq" id="WP_109696825.1">
    <property type="nucleotide sequence ID" value="NZ_QGDD01000010.1"/>
</dbReference>
<evidence type="ECO:0000256" key="1">
    <source>
        <dbReference type="SAM" id="SignalP"/>
    </source>
</evidence>
<feature type="signal peptide" evidence="1">
    <location>
        <begin position="1"/>
        <end position="23"/>
    </location>
</feature>
<feature type="chain" id="PRO_5039575411" evidence="1">
    <location>
        <begin position="24"/>
        <end position="168"/>
    </location>
</feature>
<reference evidence="2 3" key="1">
    <citation type="submission" date="2018-05" db="EMBL/GenBank/DDBJ databases">
        <title>Nocardioides silvaticus genome.</title>
        <authorList>
            <person name="Li C."/>
            <person name="Wang G."/>
        </authorList>
    </citation>
    <scope>NUCLEOTIDE SEQUENCE [LARGE SCALE GENOMIC DNA]</scope>
    <source>
        <strain evidence="2 3">CCTCC AB 2018079</strain>
    </source>
</reference>
<organism evidence="2 3">
    <name type="scientific">Nocardioides silvaticus</name>
    <dbReference type="NCBI Taxonomy" id="2201891"/>
    <lineage>
        <taxon>Bacteria</taxon>
        <taxon>Bacillati</taxon>
        <taxon>Actinomycetota</taxon>
        <taxon>Actinomycetes</taxon>
        <taxon>Propionibacteriales</taxon>
        <taxon>Nocardioidaceae</taxon>
        <taxon>Nocardioides</taxon>
    </lineage>
</organism>
<keyword evidence="1" id="KW-0732">Signal</keyword>
<evidence type="ECO:0000313" key="2">
    <source>
        <dbReference type="EMBL" id="PWN01303.1"/>
    </source>
</evidence>
<comment type="caution">
    <text evidence="2">The sequence shown here is derived from an EMBL/GenBank/DDBJ whole genome shotgun (WGS) entry which is preliminary data.</text>
</comment>
<gene>
    <name evidence="2" type="ORF">DJ010_19270</name>
</gene>
<dbReference type="EMBL" id="QGDD01000010">
    <property type="protein sequence ID" value="PWN01303.1"/>
    <property type="molecule type" value="Genomic_DNA"/>
</dbReference>
<dbReference type="OrthoDB" id="4773813at2"/>